<feature type="region of interest" description="Disordered" evidence="3">
    <location>
        <begin position="1220"/>
        <end position="1296"/>
    </location>
</feature>
<accession>A0A844CQK7</accession>
<dbReference type="RefSeq" id="WP_154148550.1">
    <property type="nucleotide sequence ID" value="NZ_SZWE01000001.1"/>
</dbReference>
<dbReference type="Pfam" id="PF17892">
    <property type="entry name" value="Cadherin_5"/>
    <property type="match status" value="2"/>
</dbReference>
<evidence type="ECO:0000313" key="5">
    <source>
        <dbReference type="EMBL" id="MRU14249.1"/>
    </source>
</evidence>
<feature type="region of interest" description="Disordered" evidence="3">
    <location>
        <begin position="187"/>
        <end position="339"/>
    </location>
</feature>
<reference evidence="5 6" key="1">
    <citation type="submission" date="2019-05" db="EMBL/GenBank/DDBJ databases">
        <title>Roseovarius bejariae sp. nov., a moderately halophylic bacterium isolated from a saline soil in Rambla Salada (Murcia).</title>
        <authorList>
            <person name="Castro D.J."/>
            <person name="Gomez-Altuve A."/>
            <person name="Reina J.C."/>
            <person name="Rodriguez M."/>
            <person name="Sampedro I."/>
            <person name="Llamas I."/>
            <person name="Martinez-Checa F."/>
        </authorList>
    </citation>
    <scope>NUCLEOTIDE SEQUENCE [LARGE SCALE GENOMIC DNA]</scope>
    <source>
        <strain evidence="5 6">A21</strain>
    </source>
</reference>
<dbReference type="PANTHER" id="PTHR38340">
    <property type="entry name" value="S-LAYER PROTEIN"/>
    <property type="match status" value="1"/>
</dbReference>
<dbReference type="Proteomes" id="UP000564704">
    <property type="component" value="Unassembled WGS sequence"/>
</dbReference>
<feature type="domain" description="Dystroglycan-type cadherin-like" evidence="4">
    <location>
        <begin position="2109"/>
        <end position="2205"/>
    </location>
</feature>
<comment type="caution">
    <text evidence="5">The sequence shown here is derived from an EMBL/GenBank/DDBJ whole genome shotgun (WGS) entry which is preliminary data.</text>
</comment>
<feature type="domain" description="Dystroglycan-type cadherin-like" evidence="4">
    <location>
        <begin position="2206"/>
        <end position="2305"/>
    </location>
</feature>
<name>A0A844CQK7_9RHOB</name>
<organism evidence="5 6">
    <name type="scientific">Roseovarius bejariae</name>
    <dbReference type="NCBI Taxonomy" id="2576383"/>
    <lineage>
        <taxon>Bacteria</taxon>
        <taxon>Pseudomonadati</taxon>
        <taxon>Pseudomonadota</taxon>
        <taxon>Alphaproteobacteria</taxon>
        <taxon>Rhodobacterales</taxon>
        <taxon>Roseobacteraceae</taxon>
        <taxon>Roseovarius</taxon>
    </lineage>
</organism>
<dbReference type="InterPro" id="IPR018511">
    <property type="entry name" value="Hemolysin-typ_Ca-bd_CS"/>
</dbReference>
<gene>
    <name evidence="5" type="ORF">FDP25_02285</name>
</gene>
<dbReference type="Pfam" id="PF05345">
    <property type="entry name" value="He_PIG"/>
    <property type="match status" value="3"/>
</dbReference>
<dbReference type="SUPFAM" id="SSF49313">
    <property type="entry name" value="Cadherin-like"/>
    <property type="match status" value="3"/>
</dbReference>
<keyword evidence="2" id="KW-0964">Secreted</keyword>
<dbReference type="GO" id="GO:0005509">
    <property type="term" value="F:calcium ion binding"/>
    <property type="evidence" value="ECO:0007669"/>
    <property type="project" value="InterPro"/>
</dbReference>
<dbReference type="Gene3D" id="2.150.10.10">
    <property type="entry name" value="Serralysin-like metalloprotease, C-terminal"/>
    <property type="match status" value="6"/>
</dbReference>
<dbReference type="InterPro" id="IPR015919">
    <property type="entry name" value="Cadherin-like_sf"/>
</dbReference>
<dbReference type="InterPro" id="IPR006644">
    <property type="entry name" value="Cadg"/>
</dbReference>
<proteinExistence type="predicted"/>
<dbReference type="SMART" id="SM00736">
    <property type="entry name" value="CADG"/>
    <property type="match status" value="3"/>
</dbReference>
<dbReference type="InterPro" id="IPR041690">
    <property type="entry name" value="Cadherin_5"/>
</dbReference>
<dbReference type="InterPro" id="IPR001343">
    <property type="entry name" value="Hemolysn_Ca-bd"/>
</dbReference>
<dbReference type="NCBIfam" id="NF012211">
    <property type="entry name" value="tand_rpt_95"/>
    <property type="match status" value="4"/>
</dbReference>
<dbReference type="PRINTS" id="PR00313">
    <property type="entry name" value="CABNDNGRPT"/>
</dbReference>
<dbReference type="Pfam" id="PF00353">
    <property type="entry name" value="HemolysinCabind"/>
    <property type="match status" value="9"/>
</dbReference>
<protein>
    <submittedName>
        <fullName evidence="5">Tandem-95 repeat protein</fullName>
    </submittedName>
</protein>
<evidence type="ECO:0000256" key="1">
    <source>
        <dbReference type="ARBA" id="ARBA00004613"/>
    </source>
</evidence>
<comment type="subcellular location">
    <subcellularLocation>
        <location evidence="1">Secreted</location>
    </subcellularLocation>
</comment>
<feature type="domain" description="Dystroglycan-type cadherin-like" evidence="4">
    <location>
        <begin position="2306"/>
        <end position="2404"/>
    </location>
</feature>
<keyword evidence="6" id="KW-1185">Reference proteome</keyword>
<dbReference type="InterPro" id="IPR050557">
    <property type="entry name" value="RTX_toxin/Mannuronan_C5-epim"/>
</dbReference>
<dbReference type="PANTHER" id="PTHR38340:SF1">
    <property type="entry name" value="S-LAYER PROTEIN"/>
    <property type="match status" value="1"/>
</dbReference>
<dbReference type="GO" id="GO:0005576">
    <property type="term" value="C:extracellular region"/>
    <property type="evidence" value="ECO:0007669"/>
    <property type="project" value="UniProtKB-SubCell"/>
</dbReference>
<dbReference type="Pfam" id="PF06594">
    <property type="entry name" value="HCBP_related"/>
    <property type="match status" value="1"/>
</dbReference>
<dbReference type="Gene3D" id="2.60.40.10">
    <property type="entry name" value="Immunoglobulins"/>
    <property type="match status" value="3"/>
</dbReference>
<feature type="compositionally biased region" description="Basic and acidic residues" evidence="3">
    <location>
        <begin position="299"/>
        <end position="335"/>
    </location>
</feature>
<dbReference type="SUPFAM" id="SSF51120">
    <property type="entry name" value="beta-Roll"/>
    <property type="match status" value="6"/>
</dbReference>
<dbReference type="InterPro" id="IPR011049">
    <property type="entry name" value="Serralysin-like_metalloprot_C"/>
</dbReference>
<dbReference type="OrthoDB" id="7738102at2"/>
<dbReference type="InterPro" id="IPR013783">
    <property type="entry name" value="Ig-like_fold"/>
</dbReference>
<evidence type="ECO:0000256" key="2">
    <source>
        <dbReference type="ARBA" id="ARBA00022525"/>
    </source>
</evidence>
<dbReference type="EMBL" id="SZWE01000001">
    <property type="protein sequence ID" value="MRU14249.1"/>
    <property type="molecule type" value="Genomic_DNA"/>
</dbReference>
<evidence type="ECO:0000259" key="4">
    <source>
        <dbReference type="SMART" id="SM00736"/>
    </source>
</evidence>
<dbReference type="PROSITE" id="PS00330">
    <property type="entry name" value="HEMOLYSIN_CALCIUM"/>
    <property type="match status" value="2"/>
</dbReference>
<dbReference type="InterPro" id="IPR010566">
    <property type="entry name" value="Haemolys_ca-bd"/>
</dbReference>
<sequence length="2688" mass="282125">MDEVNDLLVEAQNSGISITNGMKVNWLNDARNLEKSYSIEEFNPFDAQSEALAGSGLSSAAPGAPESWGWAEDSNGASVANSEIGTVLSSPGGLFLAEDQAKFAFMVWDGLNLVTKAFDLDHVGQSNTEPAARGGVQLLLGGSSAAYSGGNSASKLYFLGGSGFEHVDGSSGNDALWGGAGNDDLFGHQGQDTLGGGTGNDELRGGGENDSLLGGYDNDTLFGDGGNDTLNGEEGADTLYGGSGDDELRGGYGPESDRLEGGSGADTYYAQDGDTVSDSDGQGEVFFNGAKLNGATRPAPEDDGSRHCRDEGDQPNNRGDEDDKYIGDHGEEYERSGGGLTVTMGGQSITIQGWSQGDLGITLEDEDKDPTEWSPPDCFASPLVFDLDGDGIEIIRMNDSAAYFDIDADGDAERTAWVNADDGILAIDLNGNGVIDGAQELFGYGDTFSGANGNSTLLPGFEDGGRLVGAGGLDERFSSGFDALAAYDLNLDGVINATDTYYGSLRMWRDLDGDGRSDEGELFALDEVGVSEISLDAVAGDRQIEDSLITDTGTYVTGAGGTQEVSDVWFRFNQFDTIYDKSALTEGVAALPDIVGTGGLPDLHVAMAEDGTLRQMVEGVLAMDGSDLPGFREAVEAVLMRWARIEGVGAFGRGASADGQRIALIEVVSDTDFKQWSGPNPRSTAGQILDLQYEMILRDTMVKFAAAGGVGADMIPQIAFNNAAFIDLDAGTVSGDMLDQIFDTAPVEWAEKFAHIQAGVMMLDRVYLSFTDVKAAGDEGAAYQADVEARLAAAGFDGVDYFTLVDANMGSAGDDAMISPSLFGLQFFIPTEVALTGAGDDELKWGNKNEILLWGEGQGNDEVDADIFFAGATGDVENIVQMQGLTRDDVTIGRNDGPIGNDVVITINATGETLTFRNLLMADNSGTIALRFADGEQVNFGDLEALFASLVETGTDGDDTLFQRTGTVLDGGAGDDVLMGGEEATTYVFGRGYGNDEIVDDRTFGPANTLQFGPGIEPGDLIFERPAFGDQSSLLITIADTGEQVKILNQFANAHFIIDRFRFESGLDLTSDDILSYLMEDTPDDDRLTGSGREEAFGFFSPGNDTFVGLGGYDLYVFNAESGQDVVEDHGYGRFNPDRPVSFYRDLFVDEDRGDLVEIGFAFDELTVSRAATKLTFLHEPSGAQFIVDNTRGHVERYTFAGDDYVYTLPEVMDLIDGNIEPEVGSDDDDLLTGDDNGNDISGGLGDDTINGRGGPDTLSGDAGNDLIDGGDRGNTPSGYRDDNTLNGGEGEDSLFGGWENDLLDGGADDDRLEGDFGQDTYIGGAGDDLIISTSGGGTVEWSLGDGSDLVLGTNEGLTTQFGAGIASGDLTYSIERVDIDGLSDYYEFDDPSAWGLRVAMPDGSVIRLVGSAWGDNFSGMDSLYFTETGETVTVDSILADLYAPSEDDQIFVGTRSNFSGASGDDLFAPGGGYDQIFFDSTSGTDVVSIGLGDGDNVITGQVDRLAFESEVLPGEVTIERLGPLFEDFHITLVDGTTVTVNDAIQARQDYDGVTILQTEWLGELRFGDGTVTTLADLLSDDMAVSAGDDITTGDIFANDLVQSAGNDTLRGSGGGDEYHFGIGAGQDVIIETAQGYAYYPDNNEFTFYDLSELREIDTLRFGAGLTVDDLTLTRTGASLDDLRIEIAGQADSMLISNQFRAEGNWGTERRTGEVVTLERWHEMDEMQSFFSGGPLPPPGEEAPRSWGDDPLFSAGVERFVFADGTEMTRAEFEALVGASDNSGDNVISTGTSGGVLDGGAGNDALRGGTGDDAYRFDEGYDSDFVVDAGGTDSLDFGAGLNRGQLTLTRTGDDLDDLLIEVGGQVRTALYVEGQFAGDGREVEVFNFADGTTLTAEDIRHSLMTRQISNGGDDIIGFETSDLIDARKGDDVIEVRGGNDIVDGGEGFDTVVLRGPRAEYVVEVEDGRIVVTDLGGRDGVNRLYNVERLVFADDPLDEGAATTLALVENVAPDAGAAAFTLGEDGRLSITAAALIAAASDPDGASVSLVSVGAVSGGDLEPQADGSWRYTPEADFNGEVTFEYVVEDAGGLQATGTATIEVTPVNDAPVADQPIGSVDLDEDTALGFDIPADAFADLDGDALSLSLTMVDGAALPDWMGFDGAVLSGTPPQDWSGFVDLKLTASDGAESAEQYFAVHVLPVNDAPEAVGTIAPQEVTEGDVLLLTLSANSLFADVDGDAITLEVTLADGSPLPEWLSFDPVGGVLSGVAPDGSVGTLALSVTGSDGQSATVLPLELDILASNTAPELMQSLPDVSGEEDGVINFTLPAGFVGDPDGDTLIYRATLAGGAALPGWLSFDPGTLAFTGQPPADWAGVLELSVDATDGEYSVADTFTLTINPVNDAPVAADDGGFGTSGSDPLDIDGATLLANDSDVDGDALEITSVSDAVGGTVSLDASGIVTFVADAGFEGEASFAYVASDGALEAEARVRIDVTADETPYDGWWVGTEGKDCMFGGWWSENRIFGAGGHDRIFGGFKADSLHGGDGDDRIYGLSGDDDLAGQVGADRLFGGRGEDTVSGGAGDDSLWGGDGSDTFVFRDGDGKDRIQDFEDGGWHGGGWGFGRWYGGWGHRPGDVIALDVDGVEGFDDLMDMARPERGGVVFDFGDDDSLALAGTRLHELDADDFVFV</sequence>
<dbReference type="GO" id="GO:0016020">
    <property type="term" value="C:membrane"/>
    <property type="evidence" value="ECO:0007669"/>
    <property type="project" value="InterPro"/>
</dbReference>
<evidence type="ECO:0000256" key="3">
    <source>
        <dbReference type="SAM" id="MobiDB-lite"/>
    </source>
</evidence>
<evidence type="ECO:0000313" key="6">
    <source>
        <dbReference type="Proteomes" id="UP000564704"/>
    </source>
</evidence>
<feature type="compositionally biased region" description="Acidic residues" evidence="3">
    <location>
        <begin position="1224"/>
        <end position="1233"/>
    </location>
</feature>